<keyword evidence="1" id="KW-0812">Transmembrane</keyword>
<organism evidence="2 3">
    <name type="scientific">Acinetobacter pollinis</name>
    <dbReference type="NCBI Taxonomy" id="2605270"/>
    <lineage>
        <taxon>Bacteria</taxon>
        <taxon>Pseudomonadati</taxon>
        <taxon>Pseudomonadota</taxon>
        <taxon>Gammaproteobacteria</taxon>
        <taxon>Moraxellales</taxon>
        <taxon>Moraxellaceae</taxon>
        <taxon>Acinetobacter</taxon>
    </lineage>
</organism>
<proteinExistence type="predicted"/>
<evidence type="ECO:0000313" key="3">
    <source>
        <dbReference type="Proteomes" id="UP001339883"/>
    </source>
</evidence>
<keyword evidence="1" id="KW-1133">Transmembrane helix</keyword>
<sequence>MNVKKIGLPIVGAIIVIAVSAYVYISKHRPNDDDKAYHRSSLCYVISKPRISQNPTQMYDNFLYVAQNAIPDYAYYKPKIYEEFAHKLINRFYSFSPEEQERLRKDTKACDKALDQD</sequence>
<dbReference type="RefSeq" id="WP_277094964.1">
    <property type="nucleotide sequence ID" value="NZ_VTDN01000006.1"/>
</dbReference>
<keyword evidence="1" id="KW-0472">Membrane</keyword>
<dbReference type="EMBL" id="VTDN01000006">
    <property type="protein sequence ID" value="MEB5477156.1"/>
    <property type="molecule type" value="Genomic_DNA"/>
</dbReference>
<name>A0ABU6DUL5_9GAMM</name>
<feature type="transmembrane region" description="Helical" evidence="1">
    <location>
        <begin position="6"/>
        <end position="25"/>
    </location>
</feature>
<accession>A0ABU6DUL5</accession>
<gene>
    <name evidence="2" type="ORF">I2F25_08900</name>
</gene>
<dbReference type="Proteomes" id="UP001339883">
    <property type="component" value="Unassembled WGS sequence"/>
</dbReference>
<keyword evidence="3" id="KW-1185">Reference proteome</keyword>
<reference evidence="2 3" key="1">
    <citation type="submission" date="2019-08" db="EMBL/GenBank/DDBJ databases">
        <title>Five species of Acinetobacter isolated from floral nectar and animal pollinators.</title>
        <authorList>
            <person name="Hendry T.A."/>
        </authorList>
    </citation>
    <scope>NUCLEOTIDE SEQUENCE [LARGE SCALE GENOMIC DNA]</scope>
    <source>
        <strain evidence="2 3">MD18.27</strain>
    </source>
</reference>
<evidence type="ECO:0000313" key="2">
    <source>
        <dbReference type="EMBL" id="MEB5477156.1"/>
    </source>
</evidence>
<protein>
    <submittedName>
        <fullName evidence="2">Uncharacterized protein</fullName>
    </submittedName>
</protein>
<evidence type="ECO:0000256" key="1">
    <source>
        <dbReference type="SAM" id="Phobius"/>
    </source>
</evidence>
<comment type="caution">
    <text evidence="2">The sequence shown here is derived from an EMBL/GenBank/DDBJ whole genome shotgun (WGS) entry which is preliminary data.</text>
</comment>